<evidence type="ECO:0000256" key="1">
    <source>
        <dbReference type="SAM" id="MobiDB-lite"/>
    </source>
</evidence>
<evidence type="ECO:0000313" key="2">
    <source>
        <dbReference type="EMBL" id="MCA5005927.1"/>
    </source>
</evidence>
<dbReference type="Proteomes" id="UP001165302">
    <property type="component" value="Unassembled WGS sequence"/>
</dbReference>
<organism evidence="2 3">
    <name type="scientific">Sphingobacterium bovistauri</name>
    <dbReference type="NCBI Taxonomy" id="2781959"/>
    <lineage>
        <taxon>Bacteria</taxon>
        <taxon>Pseudomonadati</taxon>
        <taxon>Bacteroidota</taxon>
        <taxon>Sphingobacteriia</taxon>
        <taxon>Sphingobacteriales</taxon>
        <taxon>Sphingobacteriaceae</taxon>
        <taxon>Sphingobacterium</taxon>
    </lineage>
</organism>
<feature type="region of interest" description="Disordered" evidence="1">
    <location>
        <begin position="25"/>
        <end position="54"/>
    </location>
</feature>
<protein>
    <submittedName>
        <fullName evidence="2">Uncharacterized protein</fullName>
    </submittedName>
</protein>
<evidence type="ECO:0000313" key="3">
    <source>
        <dbReference type="Proteomes" id="UP001165302"/>
    </source>
</evidence>
<sequence>MKKKYYTPMCHVTIVEIEDSYCNASSTISPSSNDTDIVSEYETGPDDNRSFTWQ</sequence>
<dbReference type="RefSeq" id="WP_225554152.1">
    <property type="nucleotide sequence ID" value="NZ_JADEYP010000024.1"/>
</dbReference>
<keyword evidence="3" id="KW-1185">Reference proteome</keyword>
<dbReference type="EMBL" id="JADEYP010000024">
    <property type="protein sequence ID" value="MCA5005927.1"/>
    <property type="molecule type" value="Genomic_DNA"/>
</dbReference>
<feature type="compositionally biased region" description="Polar residues" evidence="1">
    <location>
        <begin position="25"/>
        <end position="36"/>
    </location>
</feature>
<comment type="caution">
    <text evidence="2">The sequence shown here is derived from an EMBL/GenBank/DDBJ whole genome shotgun (WGS) entry which is preliminary data.</text>
</comment>
<gene>
    <name evidence="2" type="ORF">IPZ78_12280</name>
</gene>
<reference evidence="2" key="1">
    <citation type="submission" date="2020-10" db="EMBL/GenBank/DDBJ databases">
        <authorList>
            <person name="Lu T."/>
            <person name="Wang Q."/>
            <person name="Han X."/>
        </authorList>
    </citation>
    <scope>NUCLEOTIDE SEQUENCE</scope>
    <source>
        <strain evidence="2">WQ 366</strain>
    </source>
</reference>
<proteinExistence type="predicted"/>
<accession>A0ABS7Z8P3</accession>
<name>A0ABS7Z8P3_9SPHI</name>